<dbReference type="GeneID" id="109538729"/>
<feature type="chain" id="PRO_5043680988" evidence="2">
    <location>
        <begin position="20"/>
        <end position="577"/>
    </location>
</feature>
<dbReference type="Proteomes" id="UP000019118">
    <property type="component" value="Unassembled WGS sequence"/>
</dbReference>
<evidence type="ECO:0000313" key="3">
    <source>
        <dbReference type="EnsemblMetazoa" id="XP_019761660.1"/>
    </source>
</evidence>
<keyword evidence="4" id="KW-1185">Reference proteome</keyword>
<dbReference type="KEGG" id="dpa:109538729"/>
<feature type="region of interest" description="Disordered" evidence="1">
    <location>
        <begin position="252"/>
        <end position="298"/>
    </location>
</feature>
<name>A0AAR5PKV5_DENPD</name>
<feature type="region of interest" description="Disordered" evidence="1">
    <location>
        <begin position="122"/>
        <end position="141"/>
    </location>
</feature>
<evidence type="ECO:0000313" key="4">
    <source>
        <dbReference type="Proteomes" id="UP000019118"/>
    </source>
</evidence>
<dbReference type="AlphaFoldDB" id="A0AAR5PKV5"/>
<evidence type="ECO:0000256" key="1">
    <source>
        <dbReference type="SAM" id="MobiDB-lite"/>
    </source>
</evidence>
<organism evidence="3 4">
    <name type="scientific">Dendroctonus ponderosae</name>
    <name type="common">Mountain pine beetle</name>
    <dbReference type="NCBI Taxonomy" id="77166"/>
    <lineage>
        <taxon>Eukaryota</taxon>
        <taxon>Metazoa</taxon>
        <taxon>Ecdysozoa</taxon>
        <taxon>Arthropoda</taxon>
        <taxon>Hexapoda</taxon>
        <taxon>Insecta</taxon>
        <taxon>Pterygota</taxon>
        <taxon>Neoptera</taxon>
        <taxon>Endopterygota</taxon>
        <taxon>Coleoptera</taxon>
        <taxon>Polyphaga</taxon>
        <taxon>Cucujiformia</taxon>
        <taxon>Curculionidae</taxon>
        <taxon>Scolytinae</taxon>
        <taxon>Dendroctonus</taxon>
    </lineage>
</organism>
<sequence>MCCLRTLGVLTVTLSLVWSMTLETTSTRPRSSDTDNAINHIPDINSSTLNILDVRTPPKVQSQIKDKLSSKYSIEASHAGVAIPIDEDVVMEESTKRANFYKLDRPTTASGGLSTWILLSGHSSSTTPSPATKKPSLKPEINETLSEKPTKLSKPVFKQRSTTLKPVTTTSKKTTTVRVNTFSPSAKTTTRKPAKLTKVKASLLQSLTNPKANNATTTAKPAKHASTTLKSVTMREVTTTLTTTQLSASLPLEAKEDDSTLPSTKASKKKTQKKKKNKTRKRKPSKSSKEGNNKLKEVESPGTQLYSYLRSEIIPVTVGVSLVGLLVTAGLASYYLQPFAALRRSDPIDRKDTAGSYYYQDDYTNAMPEEEAIGKVIAGMPENVLQENTATTYKQPTSRNAYQQNVRYRQVDRRSQIFMNPYGSVEDVKLHDRPAVSYNEDNKFVGGSAQTEEMPEVTPAVVPEHGPRNLKDADRKFVVGNIPEEFYSSGSAPRSMQMRGAGRRSQTTWTMKYFLEKTTSTAEIVGSRAQQTKFQLQLSQLQKNPRLQTLRQQKRPSRAPLLITCSVQPNAQIPSLN</sequence>
<accession>A0AAR5PKV5</accession>
<feature type="compositionally biased region" description="Low complexity" evidence="1">
    <location>
        <begin position="208"/>
        <end position="220"/>
    </location>
</feature>
<reference evidence="3" key="2">
    <citation type="submission" date="2024-08" db="UniProtKB">
        <authorList>
            <consortium name="EnsemblMetazoa"/>
        </authorList>
    </citation>
    <scope>IDENTIFICATION</scope>
</reference>
<evidence type="ECO:0000256" key="2">
    <source>
        <dbReference type="SAM" id="SignalP"/>
    </source>
</evidence>
<feature type="compositionally biased region" description="Basic residues" evidence="1">
    <location>
        <begin position="266"/>
        <end position="286"/>
    </location>
</feature>
<protein>
    <submittedName>
        <fullName evidence="3">Uncharacterized protein</fullName>
    </submittedName>
</protein>
<reference evidence="4" key="1">
    <citation type="journal article" date="2013" name="Genome Biol.">
        <title>Draft genome of the mountain pine beetle, Dendroctonus ponderosae Hopkins, a major forest pest.</title>
        <authorList>
            <person name="Keeling C.I."/>
            <person name="Yuen M.M."/>
            <person name="Liao N.Y."/>
            <person name="Docking T.R."/>
            <person name="Chan S.K."/>
            <person name="Taylor G.A."/>
            <person name="Palmquist D.L."/>
            <person name="Jackman S.D."/>
            <person name="Nguyen A."/>
            <person name="Li M."/>
            <person name="Henderson H."/>
            <person name="Janes J.K."/>
            <person name="Zhao Y."/>
            <person name="Pandoh P."/>
            <person name="Moore R."/>
            <person name="Sperling F.A."/>
            <person name="Huber D.P."/>
            <person name="Birol I."/>
            <person name="Jones S.J."/>
            <person name="Bohlmann J."/>
        </authorList>
    </citation>
    <scope>NUCLEOTIDE SEQUENCE</scope>
</reference>
<dbReference type="EnsemblMetazoa" id="XM_019906101.1">
    <property type="protein sequence ID" value="XP_019761660.1"/>
    <property type="gene ID" value="LOC109538729"/>
</dbReference>
<feature type="region of interest" description="Disordered" evidence="1">
    <location>
        <begin position="207"/>
        <end position="231"/>
    </location>
</feature>
<feature type="signal peptide" evidence="2">
    <location>
        <begin position="1"/>
        <end position="19"/>
    </location>
</feature>
<feature type="compositionally biased region" description="Low complexity" evidence="1">
    <location>
        <begin position="122"/>
        <end position="134"/>
    </location>
</feature>
<feature type="compositionally biased region" description="Basic and acidic residues" evidence="1">
    <location>
        <begin position="287"/>
        <end position="298"/>
    </location>
</feature>
<proteinExistence type="predicted"/>
<keyword evidence="2" id="KW-0732">Signal</keyword>